<feature type="region of interest" description="Disordered" evidence="1">
    <location>
        <begin position="118"/>
        <end position="179"/>
    </location>
</feature>
<sequence>MARDGSLRRAAVPRTPNRRNDSESFCGPTEEIIALKRLKYEACVIQLVRFQAKNTCVRQVYINSPSHTSRRVEGPGQKQNQKPPWHCDTSRHATKPNGSGYAGNGAYGKPLGHLFSRCCRPSESGKRKRQKEVETGAGSRRDERERERERHAERVTTHVRYNTSERRQSSRRREKGQRIDSQIERGEEYNARREFIACWLRRRRRHGETVIGSPKTRGHT</sequence>
<gene>
    <name evidence="2" type="ORF">F2P81_019531</name>
</gene>
<organism evidence="2 3">
    <name type="scientific">Scophthalmus maximus</name>
    <name type="common">Turbot</name>
    <name type="synonym">Psetta maxima</name>
    <dbReference type="NCBI Taxonomy" id="52904"/>
    <lineage>
        <taxon>Eukaryota</taxon>
        <taxon>Metazoa</taxon>
        <taxon>Chordata</taxon>
        <taxon>Craniata</taxon>
        <taxon>Vertebrata</taxon>
        <taxon>Euteleostomi</taxon>
        <taxon>Actinopterygii</taxon>
        <taxon>Neopterygii</taxon>
        <taxon>Teleostei</taxon>
        <taxon>Neoteleostei</taxon>
        <taxon>Acanthomorphata</taxon>
        <taxon>Carangaria</taxon>
        <taxon>Pleuronectiformes</taxon>
        <taxon>Pleuronectoidei</taxon>
        <taxon>Scophthalmidae</taxon>
        <taxon>Scophthalmus</taxon>
    </lineage>
</organism>
<proteinExistence type="predicted"/>
<feature type="region of interest" description="Disordered" evidence="1">
    <location>
        <begin position="1"/>
        <end position="25"/>
    </location>
</feature>
<evidence type="ECO:0000313" key="2">
    <source>
        <dbReference type="EMBL" id="KAF0028444.1"/>
    </source>
</evidence>
<feature type="region of interest" description="Disordered" evidence="1">
    <location>
        <begin position="67"/>
        <end position="105"/>
    </location>
</feature>
<feature type="compositionally biased region" description="Basic and acidic residues" evidence="1">
    <location>
        <begin position="131"/>
        <end position="156"/>
    </location>
</feature>
<evidence type="ECO:0000256" key="1">
    <source>
        <dbReference type="SAM" id="MobiDB-lite"/>
    </source>
</evidence>
<dbReference type="EMBL" id="VEVO01000017">
    <property type="protein sequence ID" value="KAF0028444.1"/>
    <property type="molecule type" value="Genomic_DNA"/>
</dbReference>
<dbReference type="Proteomes" id="UP000438429">
    <property type="component" value="Unassembled WGS sequence"/>
</dbReference>
<evidence type="ECO:0000313" key="3">
    <source>
        <dbReference type="Proteomes" id="UP000438429"/>
    </source>
</evidence>
<protein>
    <submittedName>
        <fullName evidence="2">Uncharacterized protein</fullName>
    </submittedName>
</protein>
<accession>A0A6A4SC65</accession>
<dbReference type="AlphaFoldDB" id="A0A6A4SC65"/>
<comment type="caution">
    <text evidence="2">The sequence shown here is derived from an EMBL/GenBank/DDBJ whole genome shotgun (WGS) entry which is preliminary data.</text>
</comment>
<name>A0A6A4SC65_SCOMX</name>
<reference evidence="2 3" key="1">
    <citation type="submission" date="2019-06" db="EMBL/GenBank/DDBJ databases">
        <title>Draft genomes of female and male turbot (Scophthalmus maximus).</title>
        <authorList>
            <person name="Xu H."/>
            <person name="Xu X.-W."/>
            <person name="Shao C."/>
            <person name="Chen S."/>
        </authorList>
    </citation>
    <scope>NUCLEOTIDE SEQUENCE [LARGE SCALE GENOMIC DNA]</scope>
    <source>
        <strain evidence="2">Ysfricsl-2016a</strain>
        <tissue evidence="2">Blood</tissue>
    </source>
</reference>